<organism evidence="9 10">
    <name type="scientific">Veillonella absiana</name>
    <dbReference type="NCBI Taxonomy" id="3079305"/>
    <lineage>
        <taxon>Bacteria</taxon>
        <taxon>Bacillati</taxon>
        <taxon>Bacillota</taxon>
        <taxon>Negativicutes</taxon>
        <taxon>Veillonellales</taxon>
        <taxon>Veillonellaceae</taxon>
        <taxon>Veillonella</taxon>
    </lineage>
</organism>
<keyword evidence="8" id="KW-0732">Signal</keyword>
<evidence type="ECO:0000256" key="6">
    <source>
        <dbReference type="ARBA" id="ARBA00023136"/>
    </source>
</evidence>
<dbReference type="EMBL" id="JAWJZB010000008">
    <property type="protein sequence ID" value="MDV5088683.1"/>
    <property type="molecule type" value="Genomic_DNA"/>
</dbReference>
<dbReference type="Proteomes" id="UP001272515">
    <property type="component" value="Unassembled WGS sequence"/>
</dbReference>
<comment type="subcellular location">
    <subcellularLocation>
        <location evidence="1">Cell outer membrane</location>
    </subcellularLocation>
</comment>
<keyword evidence="7" id="KW-0998">Cell outer membrane</keyword>
<keyword evidence="4" id="KW-1134">Transmembrane beta strand</keyword>
<protein>
    <submittedName>
        <fullName evidence="9">TolC family protein</fullName>
    </submittedName>
</protein>
<dbReference type="SUPFAM" id="SSF56954">
    <property type="entry name" value="Outer membrane efflux proteins (OEP)"/>
    <property type="match status" value="1"/>
</dbReference>
<evidence type="ECO:0000256" key="2">
    <source>
        <dbReference type="ARBA" id="ARBA00007613"/>
    </source>
</evidence>
<dbReference type="Gene3D" id="1.20.1600.10">
    <property type="entry name" value="Outer membrane efflux proteins (OEP)"/>
    <property type="match status" value="1"/>
</dbReference>
<evidence type="ECO:0000256" key="3">
    <source>
        <dbReference type="ARBA" id="ARBA00022448"/>
    </source>
</evidence>
<dbReference type="InterPro" id="IPR003423">
    <property type="entry name" value="OMP_efflux"/>
</dbReference>
<feature type="chain" id="PRO_5046668150" evidence="8">
    <location>
        <begin position="22"/>
        <end position="491"/>
    </location>
</feature>
<accession>A0ABU3Z9U9</accession>
<keyword evidence="6" id="KW-0472">Membrane</keyword>
<reference evidence="9 10" key="1">
    <citation type="submission" date="2023-10" db="EMBL/GenBank/DDBJ databases">
        <title>Veillonella sp. nov., isolated from a pig farm feces dump.</title>
        <authorList>
            <person name="Chang Y.-H."/>
        </authorList>
    </citation>
    <scope>NUCLEOTIDE SEQUENCE [LARGE SCALE GENOMIC DNA]</scope>
    <source>
        <strain evidence="9 10">YH-vei2233</strain>
    </source>
</reference>
<proteinExistence type="inferred from homology"/>
<evidence type="ECO:0000256" key="1">
    <source>
        <dbReference type="ARBA" id="ARBA00004442"/>
    </source>
</evidence>
<evidence type="ECO:0000256" key="8">
    <source>
        <dbReference type="SAM" id="SignalP"/>
    </source>
</evidence>
<name>A0ABU3Z9U9_9FIRM</name>
<dbReference type="InterPro" id="IPR051906">
    <property type="entry name" value="TolC-like"/>
</dbReference>
<feature type="signal peptide" evidence="8">
    <location>
        <begin position="1"/>
        <end position="21"/>
    </location>
</feature>
<evidence type="ECO:0000256" key="5">
    <source>
        <dbReference type="ARBA" id="ARBA00022692"/>
    </source>
</evidence>
<comment type="similarity">
    <text evidence="2">Belongs to the outer membrane factor (OMF) (TC 1.B.17) family.</text>
</comment>
<keyword evidence="10" id="KW-1185">Reference proteome</keyword>
<evidence type="ECO:0000313" key="10">
    <source>
        <dbReference type="Proteomes" id="UP001272515"/>
    </source>
</evidence>
<evidence type="ECO:0000313" key="9">
    <source>
        <dbReference type="EMBL" id="MDV5088683.1"/>
    </source>
</evidence>
<dbReference type="PANTHER" id="PTHR30026:SF21">
    <property type="entry name" value="SLR1270 PROTEIN"/>
    <property type="match status" value="1"/>
</dbReference>
<evidence type="ECO:0000256" key="7">
    <source>
        <dbReference type="ARBA" id="ARBA00023237"/>
    </source>
</evidence>
<dbReference type="Pfam" id="PF02321">
    <property type="entry name" value="OEP"/>
    <property type="match status" value="2"/>
</dbReference>
<sequence length="491" mass="52342">MNKKALTLAILFSMATTGAFASDLVTTTVNNSGKLSKLQEQAVLLTQKQLADKAAKDVATFPSALALNEVKTVDLALKNNRTAKQSMWAYEAAKSTVSATAASKNPSVGYSYSATRARGATDASSVTERGTNGFSLSVPVYTPSVDAAIDGARYDRESAGASYEEALQTAKLTAISDYYTLIMYRNLVDVAQQSVRDYDGHVTNVQAQYNVGLVASSDVLAARTNLADAQTTLITRQNSADVAETDLNIVIGYPVSTSIETADKEMRYLPYNVTLEQAKAYALLHRATLVKSAMDVKSAEESVKQAKAGYLPTVSLTAGKNYASDDNYRGTSNNGWSVGANASLDIWDGGSTRNTIKVREAQLESAKEANLAAVDGVLYDVQSAYLNLRAAEQTISSTKVAVEEGQESFRIASLRYRAGVGSNLDVLDAETSLTTARNNYVQALYNYNIYVATLEQAVGVPLETPVGHGAPLIANSDSVNTLANLAAQVTK</sequence>
<comment type="caution">
    <text evidence="9">The sequence shown here is derived from an EMBL/GenBank/DDBJ whole genome shotgun (WGS) entry which is preliminary data.</text>
</comment>
<keyword evidence="5" id="KW-0812">Transmembrane</keyword>
<keyword evidence="3" id="KW-0813">Transport</keyword>
<gene>
    <name evidence="9" type="ORF">RVY80_07500</name>
</gene>
<dbReference type="RefSeq" id="WP_317330122.1">
    <property type="nucleotide sequence ID" value="NZ_JAWJZA010000007.1"/>
</dbReference>
<dbReference type="PANTHER" id="PTHR30026">
    <property type="entry name" value="OUTER MEMBRANE PROTEIN TOLC"/>
    <property type="match status" value="1"/>
</dbReference>
<evidence type="ECO:0000256" key="4">
    <source>
        <dbReference type="ARBA" id="ARBA00022452"/>
    </source>
</evidence>